<reference evidence="1 2" key="1">
    <citation type="submission" date="2017-06" db="EMBL/GenBank/DDBJ databases">
        <authorList>
            <person name="Kim H.J."/>
            <person name="Triplett B.A."/>
        </authorList>
    </citation>
    <scope>NUCLEOTIDE SEQUENCE [LARGE SCALE GENOMIC DNA]</scope>
    <source>
        <strain evidence="1 2">CGMCC 4.1858</strain>
    </source>
</reference>
<gene>
    <name evidence="1" type="ORF">SAMN05216252_102104</name>
</gene>
<dbReference type="EMBL" id="FZOF01000002">
    <property type="protein sequence ID" value="SNR97862.1"/>
    <property type="molecule type" value="Genomic_DNA"/>
</dbReference>
<dbReference type="AlphaFoldDB" id="A0A239ARC2"/>
<evidence type="ECO:0000313" key="1">
    <source>
        <dbReference type="EMBL" id="SNR97862.1"/>
    </source>
</evidence>
<accession>A0A239ARC2</accession>
<organism evidence="1 2">
    <name type="scientific">Actinacidiphila glaucinigra</name>
    <dbReference type="NCBI Taxonomy" id="235986"/>
    <lineage>
        <taxon>Bacteria</taxon>
        <taxon>Bacillati</taxon>
        <taxon>Actinomycetota</taxon>
        <taxon>Actinomycetes</taxon>
        <taxon>Kitasatosporales</taxon>
        <taxon>Streptomycetaceae</taxon>
        <taxon>Actinacidiphila</taxon>
    </lineage>
</organism>
<evidence type="ECO:0000313" key="2">
    <source>
        <dbReference type="Proteomes" id="UP000198280"/>
    </source>
</evidence>
<proteinExistence type="predicted"/>
<protein>
    <submittedName>
        <fullName evidence="1">Uncharacterized protein</fullName>
    </submittedName>
</protein>
<dbReference type="Proteomes" id="UP000198280">
    <property type="component" value="Unassembled WGS sequence"/>
</dbReference>
<sequence>MDLRVPRFPGFAREIPRAPAPRVAVAGLTASGASAKTAMSMDPFRSLSDFTCPGRLWDTVGAGGANLVKPGAPAVASR</sequence>
<keyword evidence="2" id="KW-1185">Reference proteome</keyword>
<name>A0A239ARC2_9ACTN</name>